<proteinExistence type="predicted"/>
<keyword evidence="2" id="KW-1185">Reference proteome</keyword>
<dbReference type="Proteomes" id="UP000199520">
    <property type="component" value="Unassembled WGS sequence"/>
</dbReference>
<organism evidence="1 2">
    <name type="scientific">Pelosinus propionicus DSM 13327</name>
    <dbReference type="NCBI Taxonomy" id="1123291"/>
    <lineage>
        <taxon>Bacteria</taxon>
        <taxon>Bacillati</taxon>
        <taxon>Bacillota</taxon>
        <taxon>Negativicutes</taxon>
        <taxon>Selenomonadales</taxon>
        <taxon>Sporomusaceae</taxon>
        <taxon>Pelosinus</taxon>
    </lineage>
</organism>
<sequence length="49" mass="5501">MIDTETFVGWLQAMVETLSQKQYNDDFSVGAKKTCTTIIELIEAGAFKK</sequence>
<gene>
    <name evidence="1" type="ORF">SAMN04490355_10729</name>
</gene>
<evidence type="ECO:0000313" key="1">
    <source>
        <dbReference type="EMBL" id="SFM30857.1"/>
    </source>
</evidence>
<protein>
    <submittedName>
        <fullName evidence="1">Uncharacterized protein</fullName>
    </submittedName>
</protein>
<reference evidence="2" key="1">
    <citation type="submission" date="2016-10" db="EMBL/GenBank/DDBJ databases">
        <authorList>
            <person name="Varghese N."/>
            <person name="Submissions S."/>
        </authorList>
    </citation>
    <scope>NUCLEOTIDE SEQUENCE [LARGE SCALE GENOMIC DNA]</scope>
    <source>
        <strain evidence="2">DSM 13327</strain>
    </source>
</reference>
<name>A0A1I4PSV9_9FIRM</name>
<evidence type="ECO:0000313" key="2">
    <source>
        <dbReference type="Proteomes" id="UP000199520"/>
    </source>
</evidence>
<dbReference type="AlphaFoldDB" id="A0A1I4PSV9"/>
<accession>A0A1I4PSV9</accession>
<dbReference type="EMBL" id="FOTS01000072">
    <property type="protein sequence ID" value="SFM30857.1"/>
    <property type="molecule type" value="Genomic_DNA"/>
</dbReference>
<dbReference type="RefSeq" id="WP_175490685.1">
    <property type="nucleotide sequence ID" value="NZ_FOTS01000072.1"/>
</dbReference>